<dbReference type="PANTHER" id="PTHR46599">
    <property type="entry name" value="PIGGYBAC TRANSPOSABLE ELEMENT-DERIVED PROTEIN 4"/>
    <property type="match status" value="1"/>
</dbReference>
<gene>
    <name evidence="3" type="primary">ERCC6</name>
    <name evidence="3" type="ORF">CDAR_507861</name>
</gene>
<dbReference type="EMBL" id="BPLQ01005249">
    <property type="protein sequence ID" value="GIY13504.1"/>
    <property type="molecule type" value="Genomic_DNA"/>
</dbReference>
<feature type="region of interest" description="Disordered" evidence="1">
    <location>
        <begin position="268"/>
        <end position="296"/>
    </location>
</feature>
<evidence type="ECO:0000259" key="2">
    <source>
        <dbReference type="Pfam" id="PF13843"/>
    </source>
</evidence>
<evidence type="ECO:0000313" key="3">
    <source>
        <dbReference type="EMBL" id="GIY13504.1"/>
    </source>
</evidence>
<dbReference type="Pfam" id="PF13843">
    <property type="entry name" value="DDE_Tnp_1_7"/>
    <property type="match status" value="1"/>
</dbReference>
<keyword evidence="4" id="KW-1185">Reference proteome</keyword>
<feature type="compositionally biased region" description="Basic and acidic residues" evidence="1">
    <location>
        <begin position="311"/>
        <end position="320"/>
    </location>
</feature>
<feature type="compositionally biased region" description="Gly residues" evidence="1">
    <location>
        <begin position="322"/>
        <end position="332"/>
    </location>
</feature>
<accession>A0AAV4QW52</accession>
<evidence type="ECO:0000313" key="4">
    <source>
        <dbReference type="Proteomes" id="UP001054837"/>
    </source>
</evidence>
<dbReference type="PANTHER" id="PTHR46599:SF2">
    <property type="entry name" value="PIGGYBAC TRANSPOSABLE ELEMENT-DERIVED PROTEIN 4-LIKE"/>
    <property type="match status" value="1"/>
</dbReference>
<dbReference type="AlphaFoldDB" id="A0AAV4QW52"/>
<feature type="domain" description="PiggyBac transposable element-derived protein" evidence="2">
    <location>
        <begin position="1"/>
        <end position="221"/>
    </location>
</feature>
<evidence type="ECO:0000256" key="1">
    <source>
        <dbReference type="SAM" id="MobiDB-lite"/>
    </source>
</evidence>
<reference evidence="3 4" key="1">
    <citation type="submission" date="2021-06" db="EMBL/GenBank/DDBJ databases">
        <title>Caerostris darwini draft genome.</title>
        <authorList>
            <person name="Kono N."/>
            <person name="Arakawa K."/>
        </authorList>
    </citation>
    <scope>NUCLEOTIDE SEQUENCE [LARGE SCALE GENOMIC DNA]</scope>
</reference>
<organism evidence="3 4">
    <name type="scientific">Caerostris darwini</name>
    <dbReference type="NCBI Taxonomy" id="1538125"/>
    <lineage>
        <taxon>Eukaryota</taxon>
        <taxon>Metazoa</taxon>
        <taxon>Ecdysozoa</taxon>
        <taxon>Arthropoda</taxon>
        <taxon>Chelicerata</taxon>
        <taxon>Arachnida</taxon>
        <taxon>Araneae</taxon>
        <taxon>Araneomorphae</taxon>
        <taxon>Entelegynae</taxon>
        <taxon>Araneoidea</taxon>
        <taxon>Araneidae</taxon>
        <taxon>Caerostris</taxon>
    </lineage>
</organism>
<dbReference type="InterPro" id="IPR029526">
    <property type="entry name" value="PGBD"/>
</dbReference>
<proteinExistence type="predicted"/>
<feature type="region of interest" description="Disordered" evidence="1">
    <location>
        <begin position="309"/>
        <end position="332"/>
    </location>
</feature>
<protein>
    <submittedName>
        <fullName evidence="3">Chimeric ERCC6-PGBD3 protein</fullName>
    </submittedName>
</protein>
<comment type="caution">
    <text evidence="3">The sequence shown here is derived from an EMBL/GenBank/DDBJ whole genome shotgun (WGS) entry which is preliminary data.</text>
</comment>
<sequence>MVKFKGRFTMKQYMPGKPVKRGYKICARSDASNGYLYQFQVYTGKKDVSAISEGLGNRVIINIINDLHSTSPLLVVFDNFFTSVPLMETLFSKNIYAIGTIRTGRKFLPELMKKNKKYQKNESLMLACRDTVSVQWRDTKVLTLLSTSHIMNEMTEVSRTQKDGCKKKVTCPKAIADYTRSMGGMDRFNHLKSSYTSSRRSKKWWHRLFCFLLDSSLVNSYILSVHNHNIARNLLDKTLASKLTKETLAKAETEYRAALQRHVTDYLQEKGESSRPEGLPSLHSVRRGCTPKEKPVSLAGLKKVPFEFGGEEVRQQREGEVGQSGTGRWPGD</sequence>
<name>A0AAV4QW52_9ARAC</name>
<dbReference type="Proteomes" id="UP001054837">
    <property type="component" value="Unassembled WGS sequence"/>
</dbReference>